<gene>
    <name evidence="8" type="ORF">ACFO4O_08270</name>
</gene>
<keyword evidence="3" id="KW-0812">Transmembrane</keyword>
<proteinExistence type="predicted"/>
<keyword evidence="2" id="KW-0808">Transferase</keyword>
<dbReference type="InterPro" id="IPR027417">
    <property type="entry name" value="P-loop_NTPase"/>
</dbReference>
<dbReference type="Gene3D" id="3.40.50.300">
    <property type="entry name" value="P-loop containing nucleotide triphosphate hydrolases"/>
    <property type="match status" value="1"/>
</dbReference>
<evidence type="ECO:0000256" key="4">
    <source>
        <dbReference type="ARBA" id="ARBA00022989"/>
    </source>
</evidence>
<evidence type="ECO:0000256" key="1">
    <source>
        <dbReference type="ARBA" id="ARBA00004323"/>
    </source>
</evidence>
<comment type="caution">
    <text evidence="8">The sequence shown here is derived from an EMBL/GenBank/DDBJ whole genome shotgun (WGS) entry which is preliminary data.</text>
</comment>
<keyword evidence="5" id="KW-0333">Golgi apparatus</keyword>
<reference evidence="9" key="1">
    <citation type="journal article" date="2019" name="Int. J. Syst. Evol. Microbiol.">
        <title>The Global Catalogue of Microorganisms (GCM) 10K type strain sequencing project: providing services to taxonomists for standard genome sequencing and annotation.</title>
        <authorList>
            <consortium name="The Broad Institute Genomics Platform"/>
            <consortium name="The Broad Institute Genome Sequencing Center for Infectious Disease"/>
            <person name="Wu L."/>
            <person name="Ma J."/>
        </authorList>
    </citation>
    <scope>NUCLEOTIDE SEQUENCE [LARGE SCALE GENOMIC DNA]</scope>
    <source>
        <strain evidence="9">KACC 12507</strain>
    </source>
</reference>
<dbReference type="SUPFAM" id="SSF52540">
    <property type="entry name" value="P-loop containing nucleoside triphosphate hydrolases"/>
    <property type="match status" value="1"/>
</dbReference>
<keyword evidence="9" id="KW-1185">Reference proteome</keyword>
<evidence type="ECO:0000256" key="6">
    <source>
        <dbReference type="ARBA" id="ARBA00023136"/>
    </source>
</evidence>
<keyword evidence="6" id="KW-0472">Membrane</keyword>
<comment type="subcellular location">
    <subcellularLocation>
        <location evidence="1">Golgi apparatus membrane</location>
        <topology evidence="1">Single-pass type II membrane protein</topology>
    </subcellularLocation>
</comment>
<protein>
    <submittedName>
        <fullName evidence="8">Sulfotransferase family 2 domain-containing protein</fullName>
    </submittedName>
</protein>
<keyword evidence="7" id="KW-0325">Glycoprotein</keyword>
<evidence type="ECO:0000313" key="9">
    <source>
        <dbReference type="Proteomes" id="UP001595897"/>
    </source>
</evidence>
<dbReference type="InterPro" id="IPR005331">
    <property type="entry name" value="Sulfotransferase"/>
</dbReference>
<evidence type="ECO:0000313" key="8">
    <source>
        <dbReference type="EMBL" id="MFC4700146.1"/>
    </source>
</evidence>
<name>A0ABV9LUF6_9ALTE</name>
<dbReference type="Pfam" id="PF03567">
    <property type="entry name" value="Sulfotransfer_2"/>
    <property type="match status" value="1"/>
</dbReference>
<sequence length="252" mass="29598">MKKLLIRLLPTHCYLMLRWYDFKLNRKNSFNKIQALRSVDDESTGGYLPFDKAKAIFVHIPKCAGISVNKALFGSIAGGHTTLDQYINVFPPAQFQSYFRFSFVRNPWDRVVSAYCFLQKGGINKWDADFYEKEIKPFGSFEDFVKGWLKPENLTKHHHFKPQYLYLIDKYDKVTVDYIAYFENIEEDFKTIAKRIGVKNTLAKNNAVNRADYRSFYNDETREIVAEVYKKDIALFHYNFAGVESTVRKLKL</sequence>
<evidence type="ECO:0000256" key="5">
    <source>
        <dbReference type="ARBA" id="ARBA00023034"/>
    </source>
</evidence>
<dbReference type="EMBL" id="JBHSGU010000002">
    <property type="protein sequence ID" value="MFC4700146.1"/>
    <property type="molecule type" value="Genomic_DNA"/>
</dbReference>
<dbReference type="PANTHER" id="PTHR12137">
    <property type="entry name" value="CARBOHYDRATE SULFOTRANSFERASE"/>
    <property type="match status" value="1"/>
</dbReference>
<dbReference type="PANTHER" id="PTHR12137:SF54">
    <property type="entry name" value="CARBOHYDRATE SULFOTRANSFERASE"/>
    <property type="match status" value="1"/>
</dbReference>
<dbReference type="RefSeq" id="WP_382407312.1">
    <property type="nucleotide sequence ID" value="NZ_JBHSGU010000002.1"/>
</dbReference>
<evidence type="ECO:0000256" key="2">
    <source>
        <dbReference type="ARBA" id="ARBA00022679"/>
    </source>
</evidence>
<dbReference type="Proteomes" id="UP001595897">
    <property type="component" value="Unassembled WGS sequence"/>
</dbReference>
<organism evidence="8 9">
    <name type="scientific">Glaciecola siphonariae</name>
    <dbReference type="NCBI Taxonomy" id="521012"/>
    <lineage>
        <taxon>Bacteria</taxon>
        <taxon>Pseudomonadati</taxon>
        <taxon>Pseudomonadota</taxon>
        <taxon>Gammaproteobacteria</taxon>
        <taxon>Alteromonadales</taxon>
        <taxon>Alteromonadaceae</taxon>
        <taxon>Glaciecola</taxon>
    </lineage>
</organism>
<dbReference type="InterPro" id="IPR018011">
    <property type="entry name" value="Carb_sulfotrans_8-10"/>
</dbReference>
<accession>A0ABV9LUF6</accession>
<evidence type="ECO:0000256" key="3">
    <source>
        <dbReference type="ARBA" id="ARBA00022692"/>
    </source>
</evidence>
<keyword evidence="4" id="KW-1133">Transmembrane helix</keyword>
<evidence type="ECO:0000256" key="7">
    <source>
        <dbReference type="ARBA" id="ARBA00023180"/>
    </source>
</evidence>